<gene>
    <name evidence="1" type="ORF">Kpho01_54640</name>
</gene>
<name>A0A9W6PMB8_9ACTN</name>
<dbReference type="OrthoDB" id="5190576at2"/>
<proteinExistence type="predicted"/>
<protein>
    <submittedName>
        <fullName evidence="1">Uncharacterized protein</fullName>
    </submittedName>
</protein>
<sequence length="184" mass="20114">MRAHPRQRKNPLRRGSDRVQWWLSRILLALAVAGLPAALAVGLTVQHEQARIVRAQVADRHPVTARLTEDVAAGLDTRTVPAVVEWTTADTTHRAAVAVDTGQRAGAAVRIWLDADGAVVPQPATAGQADAAAWTAALVTATALPLAATLTWKGALHVLDRRRYARWDAEWQQVEPRWTRRQPS</sequence>
<organism evidence="1 2">
    <name type="scientific">Kitasatospora phosalacinea</name>
    <dbReference type="NCBI Taxonomy" id="2065"/>
    <lineage>
        <taxon>Bacteria</taxon>
        <taxon>Bacillati</taxon>
        <taxon>Actinomycetota</taxon>
        <taxon>Actinomycetes</taxon>
        <taxon>Kitasatosporales</taxon>
        <taxon>Streptomycetaceae</taxon>
        <taxon>Kitasatospora</taxon>
    </lineage>
</organism>
<evidence type="ECO:0000313" key="1">
    <source>
        <dbReference type="EMBL" id="GLW57453.1"/>
    </source>
</evidence>
<accession>A0A9W6PMB8</accession>
<dbReference type="PANTHER" id="PTHR42305:SF1">
    <property type="entry name" value="MEMBRANE PROTEIN RV1733C-RELATED"/>
    <property type="match status" value="1"/>
</dbReference>
<evidence type="ECO:0000313" key="2">
    <source>
        <dbReference type="Proteomes" id="UP001165143"/>
    </source>
</evidence>
<dbReference type="RefSeq" id="WP_033254742.1">
    <property type="nucleotide sequence ID" value="NZ_BSRX01000038.1"/>
</dbReference>
<dbReference type="PANTHER" id="PTHR42305">
    <property type="entry name" value="MEMBRANE PROTEIN RV1733C-RELATED"/>
    <property type="match status" value="1"/>
</dbReference>
<dbReference type="Proteomes" id="UP001165143">
    <property type="component" value="Unassembled WGS sequence"/>
</dbReference>
<dbReference type="AlphaFoldDB" id="A0A9W6PMB8"/>
<dbReference type="InterPro" id="IPR039708">
    <property type="entry name" value="MT1774/Rv1733c-like"/>
</dbReference>
<comment type="caution">
    <text evidence="1">The sequence shown here is derived from an EMBL/GenBank/DDBJ whole genome shotgun (WGS) entry which is preliminary data.</text>
</comment>
<dbReference type="EMBL" id="BSRX01000038">
    <property type="protein sequence ID" value="GLW57453.1"/>
    <property type="molecule type" value="Genomic_DNA"/>
</dbReference>
<reference evidence="1" key="1">
    <citation type="submission" date="2023-02" db="EMBL/GenBank/DDBJ databases">
        <title>Kitasatospora phosalacinea NBRC 14362.</title>
        <authorList>
            <person name="Ichikawa N."/>
            <person name="Sato H."/>
            <person name="Tonouchi N."/>
        </authorList>
    </citation>
    <scope>NUCLEOTIDE SEQUENCE</scope>
    <source>
        <strain evidence="1">NBRC 14362</strain>
    </source>
</reference>